<comment type="caution">
    <text evidence="1">The sequence shown here is derived from an EMBL/GenBank/DDBJ whole genome shotgun (WGS) entry which is preliminary data.</text>
</comment>
<name>A0AAV8Z2B1_9CUCU</name>
<reference evidence="1" key="1">
    <citation type="journal article" date="2023" name="Insect Mol. Biol.">
        <title>Genome sequencing provides insights into the evolution of gene families encoding plant cell wall-degrading enzymes in longhorned beetles.</title>
        <authorList>
            <person name="Shin N.R."/>
            <person name="Okamura Y."/>
            <person name="Kirsch R."/>
            <person name="Pauchet Y."/>
        </authorList>
    </citation>
    <scope>NUCLEOTIDE SEQUENCE</scope>
    <source>
        <strain evidence="1">AMC_N1</strain>
    </source>
</reference>
<dbReference type="AlphaFoldDB" id="A0AAV8Z2B1"/>
<evidence type="ECO:0000313" key="1">
    <source>
        <dbReference type="EMBL" id="KAJ8957371.1"/>
    </source>
</evidence>
<proteinExistence type="predicted"/>
<accession>A0AAV8Z2B1</accession>
<dbReference type="EMBL" id="JAPWTK010000023">
    <property type="protein sequence ID" value="KAJ8957371.1"/>
    <property type="molecule type" value="Genomic_DNA"/>
</dbReference>
<sequence>MFLKVFYAAFIIVNSHRKGLATNCYSCDALDKHLPMSSCYFINNTTNTATCPSQCLFFQYIVPAEEYTYYDTDLKENTTVRGNVAHTVRSCAPTNINDTCVVNSTAAVVRQCVVCDTDLCNGSSKEVPAISALLIIAIIQIIALLS</sequence>
<dbReference type="Proteomes" id="UP001162162">
    <property type="component" value="Unassembled WGS sequence"/>
</dbReference>
<gene>
    <name evidence="1" type="ORF">NQ318_004850</name>
</gene>
<keyword evidence="2" id="KW-1185">Reference proteome</keyword>
<evidence type="ECO:0008006" key="3">
    <source>
        <dbReference type="Google" id="ProtNLM"/>
    </source>
</evidence>
<protein>
    <recommendedName>
        <fullName evidence="3">Protein quiver</fullName>
    </recommendedName>
</protein>
<evidence type="ECO:0000313" key="2">
    <source>
        <dbReference type="Proteomes" id="UP001162162"/>
    </source>
</evidence>
<organism evidence="1 2">
    <name type="scientific">Aromia moschata</name>
    <dbReference type="NCBI Taxonomy" id="1265417"/>
    <lineage>
        <taxon>Eukaryota</taxon>
        <taxon>Metazoa</taxon>
        <taxon>Ecdysozoa</taxon>
        <taxon>Arthropoda</taxon>
        <taxon>Hexapoda</taxon>
        <taxon>Insecta</taxon>
        <taxon>Pterygota</taxon>
        <taxon>Neoptera</taxon>
        <taxon>Endopterygota</taxon>
        <taxon>Coleoptera</taxon>
        <taxon>Polyphaga</taxon>
        <taxon>Cucujiformia</taxon>
        <taxon>Chrysomeloidea</taxon>
        <taxon>Cerambycidae</taxon>
        <taxon>Cerambycinae</taxon>
        <taxon>Callichromatini</taxon>
        <taxon>Aromia</taxon>
    </lineage>
</organism>